<accession>A0AB38G216</accession>
<keyword evidence="4" id="KW-1185">Reference proteome</keyword>
<dbReference type="RefSeq" id="WP_006820606.1">
    <property type="nucleotide sequence ID" value="NZ_CABKQJ010000016.1"/>
</dbReference>
<reference evidence="1 4" key="2">
    <citation type="submission" date="2018-10" db="EMBL/GenBank/DDBJ databases">
        <title>Genomic Encyclopedia of Type Strains, Phase IV (KMG-IV): sequencing the most valuable type-strain genomes for metagenomic binning, comparative biology and taxonomic classification.</title>
        <authorList>
            <person name="Goeker M."/>
        </authorList>
    </citation>
    <scope>NUCLEOTIDE SEQUENCE [LARGE SCALE GENOMIC DNA]</scope>
    <source>
        <strain evidence="1 4">DSM 5079</strain>
    </source>
</reference>
<reference evidence="2 3" key="1">
    <citation type="submission" date="2018-06" db="EMBL/GenBank/DDBJ databases">
        <authorList>
            <consortium name="Pathogen Informatics"/>
            <person name="Doyle S."/>
        </authorList>
    </citation>
    <scope>NUCLEOTIDE SEQUENCE [LARGE SCALE GENOMIC DNA]</scope>
    <source>
        <strain evidence="2 3">NCTC11967</strain>
    </source>
</reference>
<comment type="caution">
    <text evidence="2">The sequence shown here is derived from an EMBL/GenBank/DDBJ whole genome shotgun (WGS) entry which is preliminary data.</text>
</comment>
<protein>
    <submittedName>
        <fullName evidence="2">Uncharacterized protein</fullName>
    </submittedName>
</protein>
<dbReference type="AlphaFoldDB" id="A0AB38G216"/>
<dbReference type="GeneID" id="66902694"/>
<evidence type="ECO:0000313" key="4">
    <source>
        <dbReference type="Proteomes" id="UP000267341"/>
    </source>
</evidence>
<name>A0AB38G216_9ENTR</name>
<gene>
    <name evidence="1" type="ORF">C7387_0620</name>
    <name evidence="2" type="ORF">NCTC11967_04099</name>
</gene>
<dbReference type="Proteomes" id="UP000267341">
    <property type="component" value="Unassembled WGS sequence"/>
</dbReference>
<dbReference type="Proteomes" id="UP000251313">
    <property type="component" value="Unassembled WGS sequence"/>
</dbReference>
<proteinExistence type="predicted"/>
<organism evidence="2 3">
    <name type="scientific">Yokenella regensburgei</name>
    <dbReference type="NCBI Taxonomy" id="158877"/>
    <lineage>
        <taxon>Bacteria</taxon>
        <taxon>Pseudomonadati</taxon>
        <taxon>Pseudomonadota</taxon>
        <taxon>Gammaproteobacteria</taxon>
        <taxon>Enterobacterales</taxon>
        <taxon>Enterobacteriaceae</taxon>
        <taxon>Yokenella</taxon>
    </lineage>
</organism>
<dbReference type="EMBL" id="RBIZ01000003">
    <property type="protein sequence ID" value="RKR63944.1"/>
    <property type="molecule type" value="Genomic_DNA"/>
</dbReference>
<evidence type="ECO:0000313" key="1">
    <source>
        <dbReference type="EMBL" id="RKR63944.1"/>
    </source>
</evidence>
<dbReference type="EMBL" id="UAVL01000020">
    <property type="protein sequence ID" value="SQA65077.1"/>
    <property type="molecule type" value="Genomic_DNA"/>
</dbReference>
<evidence type="ECO:0000313" key="3">
    <source>
        <dbReference type="Proteomes" id="UP000251313"/>
    </source>
</evidence>
<sequence length="75" mass="8842">MNQQYFLRHKNYISILFYRTQPVGCIIQQKGRWVSKIKNCADATTLCGRHSDRNAATARLWECRFDAWHSGTESY</sequence>
<evidence type="ECO:0000313" key="2">
    <source>
        <dbReference type="EMBL" id="SQA65077.1"/>
    </source>
</evidence>